<dbReference type="PROSITE" id="PS50893">
    <property type="entry name" value="ABC_TRANSPORTER_2"/>
    <property type="match status" value="1"/>
</dbReference>
<dbReference type="Pfam" id="PF00005">
    <property type="entry name" value="ABC_tran"/>
    <property type="match status" value="1"/>
</dbReference>
<keyword evidence="4" id="KW-0067">ATP-binding</keyword>
<dbReference type="EMBL" id="JAKKPZ010000004">
    <property type="protein sequence ID" value="KAI1722257.1"/>
    <property type="molecule type" value="Genomic_DNA"/>
</dbReference>
<protein>
    <submittedName>
        <fullName evidence="8">ABC transporter domain-containing protein</fullName>
    </submittedName>
</protein>
<dbReference type="SUPFAM" id="SSF52540">
    <property type="entry name" value="P-loop containing nucleoside triphosphate hydrolases"/>
    <property type="match status" value="1"/>
</dbReference>
<dbReference type="Proteomes" id="UP001201812">
    <property type="component" value="Unassembled WGS sequence"/>
</dbReference>
<organism evidence="8 9">
    <name type="scientific">Ditylenchus destructor</name>
    <dbReference type="NCBI Taxonomy" id="166010"/>
    <lineage>
        <taxon>Eukaryota</taxon>
        <taxon>Metazoa</taxon>
        <taxon>Ecdysozoa</taxon>
        <taxon>Nematoda</taxon>
        <taxon>Chromadorea</taxon>
        <taxon>Rhabditida</taxon>
        <taxon>Tylenchina</taxon>
        <taxon>Tylenchomorpha</taxon>
        <taxon>Sphaerularioidea</taxon>
        <taxon>Anguinidae</taxon>
        <taxon>Anguininae</taxon>
        <taxon>Ditylenchus</taxon>
    </lineage>
</organism>
<dbReference type="InterPro" id="IPR003593">
    <property type="entry name" value="AAA+_ATPase"/>
</dbReference>
<feature type="transmembrane region" description="Helical" evidence="6">
    <location>
        <begin position="95"/>
        <end position="118"/>
    </location>
</feature>
<keyword evidence="6" id="KW-1133">Transmembrane helix</keyword>
<feature type="transmembrane region" description="Helical" evidence="6">
    <location>
        <begin position="148"/>
        <end position="169"/>
    </location>
</feature>
<reference evidence="8" key="1">
    <citation type="submission" date="2022-01" db="EMBL/GenBank/DDBJ databases">
        <title>Genome Sequence Resource for Two Populations of Ditylenchus destructor, the Migratory Endoparasitic Phytonematode.</title>
        <authorList>
            <person name="Zhang H."/>
            <person name="Lin R."/>
            <person name="Xie B."/>
        </authorList>
    </citation>
    <scope>NUCLEOTIDE SEQUENCE</scope>
    <source>
        <strain evidence="8">BazhouSP</strain>
    </source>
</reference>
<dbReference type="Pfam" id="PF23321">
    <property type="entry name" value="R1_ABCA1"/>
    <property type="match status" value="1"/>
</dbReference>
<dbReference type="Gene3D" id="3.40.50.300">
    <property type="entry name" value="P-loop containing nucleotide triphosphate hydrolases"/>
    <property type="match status" value="1"/>
</dbReference>
<evidence type="ECO:0000256" key="3">
    <source>
        <dbReference type="ARBA" id="ARBA00022741"/>
    </source>
</evidence>
<dbReference type="AlphaFoldDB" id="A0AAD4RB83"/>
<evidence type="ECO:0000313" key="8">
    <source>
        <dbReference type="EMBL" id="KAI1722257.1"/>
    </source>
</evidence>
<sequence>MAVILIYWLMGAYLFTYSLEAVCASALLMFLYGMSCILLVNILSSLFTSPTLAFALISCGMFFVGVVTTFVVMILELLMHADPGLREAYKLCSKLFLLIPQYNLGMGIYRMAIFGGAVEQASIVLQMTGRSDMISMIPLPNALDWDVLGEHCVCLFALTIIYAATLLLVEYRSRFRFLRQMEKRRTQTLLKADSSSEKHRFIDSDVIKEQELVDKIQEIDDYGLVVKHLSKAYGKRHLAVNNLSFAVGKGHCFGLLGVNGAGKTTTFSMLTGVLNTCQGDVFVNGNSIITDGDQCFRFLGYCPQIDALTAKLTAREHLAFYARVRGIREEDIDLAVQWALDHMQLKPYADEISSSYSGGNKRKLAAAIALVGDPPVVLLDEPSAGMDPSTQQFMWNLILRLRRSRRTVIITSHSMEECEFLCTRIAIMVAGQFECIGSIQHLKERFGEGYTLTLKISSSDQIDETQKFIETHLTGAELRSIHCTTLFYRIHQMSNMALANIFRVINKMEDVVRIEDYSLSQTTLDDVFVSFAANSTSPTKHKNGETANTTTEGQNGDVPLDKI</sequence>
<gene>
    <name evidence="8" type="ORF">DdX_04567</name>
</gene>
<dbReference type="PANTHER" id="PTHR19229">
    <property type="entry name" value="ATP-BINDING CASSETTE TRANSPORTER SUBFAMILY A ABCA"/>
    <property type="match status" value="1"/>
</dbReference>
<feature type="region of interest" description="Disordered" evidence="5">
    <location>
        <begin position="536"/>
        <end position="563"/>
    </location>
</feature>
<dbReference type="GO" id="GO:0016887">
    <property type="term" value="F:ATP hydrolysis activity"/>
    <property type="evidence" value="ECO:0007669"/>
    <property type="project" value="InterPro"/>
</dbReference>
<evidence type="ECO:0000256" key="4">
    <source>
        <dbReference type="ARBA" id="ARBA00022840"/>
    </source>
</evidence>
<dbReference type="PANTHER" id="PTHR19229:SF36">
    <property type="entry name" value="ATP-BINDING CASSETTE SUB-FAMILY A MEMBER 2"/>
    <property type="match status" value="1"/>
</dbReference>
<keyword evidence="1" id="KW-0813">Transport</keyword>
<feature type="compositionally biased region" description="Polar residues" evidence="5">
    <location>
        <begin position="545"/>
        <end position="554"/>
    </location>
</feature>
<dbReference type="GO" id="GO:0005319">
    <property type="term" value="F:lipid transporter activity"/>
    <property type="evidence" value="ECO:0007669"/>
    <property type="project" value="TreeGrafter"/>
</dbReference>
<evidence type="ECO:0000256" key="5">
    <source>
        <dbReference type="SAM" id="MobiDB-lite"/>
    </source>
</evidence>
<dbReference type="InterPro" id="IPR027417">
    <property type="entry name" value="P-loop_NTPase"/>
</dbReference>
<evidence type="ECO:0000256" key="2">
    <source>
        <dbReference type="ARBA" id="ARBA00022737"/>
    </source>
</evidence>
<accession>A0AAD4RB83</accession>
<dbReference type="SMART" id="SM00382">
    <property type="entry name" value="AAA"/>
    <property type="match status" value="1"/>
</dbReference>
<keyword evidence="3" id="KW-0547">Nucleotide-binding</keyword>
<dbReference type="GO" id="GO:0016020">
    <property type="term" value="C:membrane"/>
    <property type="evidence" value="ECO:0007669"/>
    <property type="project" value="InterPro"/>
</dbReference>
<evidence type="ECO:0000259" key="7">
    <source>
        <dbReference type="PROSITE" id="PS50893"/>
    </source>
</evidence>
<dbReference type="InterPro" id="IPR003439">
    <property type="entry name" value="ABC_transporter-like_ATP-bd"/>
</dbReference>
<dbReference type="GO" id="GO:0140359">
    <property type="term" value="F:ABC-type transporter activity"/>
    <property type="evidence" value="ECO:0007669"/>
    <property type="project" value="InterPro"/>
</dbReference>
<dbReference type="InterPro" id="IPR056264">
    <property type="entry name" value="R2_ABCA1-4-like"/>
</dbReference>
<evidence type="ECO:0000256" key="6">
    <source>
        <dbReference type="SAM" id="Phobius"/>
    </source>
</evidence>
<dbReference type="FunFam" id="3.40.50.300:FF:000327">
    <property type="entry name" value="ATP-binding cassette sub-family A member 3"/>
    <property type="match status" value="1"/>
</dbReference>
<keyword evidence="6" id="KW-0812">Transmembrane</keyword>
<feature type="transmembrane region" description="Helical" evidence="6">
    <location>
        <begin position="52"/>
        <end position="75"/>
    </location>
</feature>
<keyword evidence="6" id="KW-0472">Membrane</keyword>
<proteinExistence type="predicted"/>
<keyword evidence="2" id="KW-0677">Repeat</keyword>
<name>A0AAD4RB83_9BILA</name>
<dbReference type="CDD" id="cd03263">
    <property type="entry name" value="ABC_subfamily_A"/>
    <property type="match status" value="1"/>
</dbReference>
<feature type="domain" description="ABC transporter" evidence="7">
    <location>
        <begin position="224"/>
        <end position="455"/>
    </location>
</feature>
<comment type="caution">
    <text evidence="8">The sequence shown here is derived from an EMBL/GenBank/DDBJ whole genome shotgun (WGS) entry which is preliminary data.</text>
</comment>
<evidence type="ECO:0000256" key="1">
    <source>
        <dbReference type="ARBA" id="ARBA00022448"/>
    </source>
</evidence>
<evidence type="ECO:0000313" key="9">
    <source>
        <dbReference type="Proteomes" id="UP001201812"/>
    </source>
</evidence>
<keyword evidence="9" id="KW-1185">Reference proteome</keyword>
<dbReference type="GO" id="GO:0005524">
    <property type="term" value="F:ATP binding"/>
    <property type="evidence" value="ECO:0007669"/>
    <property type="project" value="UniProtKB-KW"/>
</dbReference>
<feature type="transmembrane region" description="Helical" evidence="6">
    <location>
        <begin position="12"/>
        <end position="40"/>
    </location>
</feature>
<dbReference type="InterPro" id="IPR026082">
    <property type="entry name" value="ABCA"/>
</dbReference>